<name>A0AAD7DHD6_MYCRO</name>
<accession>A0AAD7DHD6</accession>
<evidence type="ECO:0000256" key="1">
    <source>
        <dbReference type="SAM" id="Phobius"/>
    </source>
</evidence>
<gene>
    <name evidence="2" type="ORF">B0H17DRAFT_1331723</name>
</gene>
<keyword evidence="3" id="KW-1185">Reference proteome</keyword>
<evidence type="ECO:0000313" key="2">
    <source>
        <dbReference type="EMBL" id="KAJ7689623.1"/>
    </source>
</evidence>
<reference evidence="2" key="1">
    <citation type="submission" date="2023-03" db="EMBL/GenBank/DDBJ databases">
        <title>Massive genome expansion in bonnet fungi (Mycena s.s.) driven by repeated elements and novel gene families across ecological guilds.</title>
        <authorList>
            <consortium name="Lawrence Berkeley National Laboratory"/>
            <person name="Harder C.B."/>
            <person name="Miyauchi S."/>
            <person name="Viragh M."/>
            <person name="Kuo A."/>
            <person name="Thoen E."/>
            <person name="Andreopoulos B."/>
            <person name="Lu D."/>
            <person name="Skrede I."/>
            <person name="Drula E."/>
            <person name="Henrissat B."/>
            <person name="Morin E."/>
            <person name="Kohler A."/>
            <person name="Barry K."/>
            <person name="LaButti K."/>
            <person name="Morin E."/>
            <person name="Salamov A."/>
            <person name="Lipzen A."/>
            <person name="Mereny Z."/>
            <person name="Hegedus B."/>
            <person name="Baldrian P."/>
            <person name="Stursova M."/>
            <person name="Weitz H."/>
            <person name="Taylor A."/>
            <person name="Grigoriev I.V."/>
            <person name="Nagy L.G."/>
            <person name="Martin F."/>
            <person name="Kauserud H."/>
        </authorList>
    </citation>
    <scope>NUCLEOTIDE SEQUENCE</scope>
    <source>
        <strain evidence="2">CBHHK067</strain>
    </source>
</reference>
<dbReference type="Proteomes" id="UP001221757">
    <property type="component" value="Unassembled WGS sequence"/>
</dbReference>
<keyword evidence="1" id="KW-0812">Transmembrane</keyword>
<protein>
    <submittedName>
        <fullName evidence="2">Uncharacterized protein</fullName>
    </submittedName>
</protein>
<keyword evidence="1" id="KW-0472">Membrane</keyword>
<evidence type="ECO:0000313" key="3">
    <source>
        <dbReference type="Proteomes" id="UP001221757"/>
    </source>
</evidence>
<keyword evidence="1" id="KW-1133">Transmembrane helix</keyword>
<proteinExistence type="predicted"/>
<organism evidence="2 3">
    <name type="scientific">Mycena rosella</name>
    <name type="common">Pink bonnet</name>
    <name type="synonym">Agaricus rosellus</name>
    <dbReference type="NCBI Taxonomy" id="1033263"/>
    <lineage>
        <taxon>Eukaryota</taxon>
        <taxon>Fungi</taxon>
        <taxon>Dikarya</taxon>
        <taxon>Basidiomycota</taxon>
        <taxon>Agaricomycotina</taxon>
        <taxon>Agaricomycetes</taxon>
        <taxon>Agaricomycetidae</taxon>
        <taxon>Agaricales</taxon>
        <taxon>Marasmiineae</taxon>
        <taxon>Mycenaceae</taxon>
        <taxon>Mycena</taxon>
    </lineage>
</organism>
<dbReference type="AlphaFoldDB" id="A0AAD7DHD6"/>
<sequence>MYKYQVKQSLYSMRYSRESWIVQLYRDGMLFYAYLLAISIANILVPVLAPSMLSNWLATAVLSPVVPFPSPQRVLHSVLCTRVLLLIRGLSVQSNGLQDSVNLGVHDETGSTFVAATPESNFFLLEDEPPCLA</sequence>
<feature type="transmembrane region" description="Helical" evidence="1">
    <location>
        <begin position="29"/>
        <end position="49"/>
    </location>
</feature>
<dbReference type="EMBL" id="JARKIE010000071">
    <property type="protein sequence ID" value="KAJ7689623.1"/>
    <property type="molecule type" value="Genomic_DNA"/>
</dbReference>
<comment type="caution">
    <text evidence="2">The sequence shown here is derived from an EMBL/GenBank/DDBJ whole genome shotgun (WGS) entry which is preliminary data.</text>
</comment>